<keyword evidence="11" id="KW-0472">Membrane</keyword>
<dbReference type="PANTHER" id="PTHR43289">
    <property type="entry name" value="MITOGEN-ACTIVATED PROTEIN KINASE KINASE KINASE 20-RELATED"/>
    <property type="match status" value="1"/>
</dbReference>
<dbReference type="KEGG" id="nmes:H9L09_09200"/>
<feature type="region of interest" description="Disordered" evidence="10">
    <location>
        <begin position="369"/>
        <end position="396"/>
    </location>
</feature>
<evidence type="ECO:0000256" key="9">
    <source>
        <dbReference type="ARBA" id="ARBA00048679"/>
    </source>
</evidence>
<keyword evidence="4" id="KW-0677">Repeat</keyword>
<dbReference type="GO" id="GO:0045717">
    <property type="term" value="P:negative regulation of fatty acid biosynthetic process"/>
    <property type="evidence" value="ECO:0007669"/>
    <property type="project" value="UniProtKB-ARBA"/>
</dbReference>
<evidence type="ECO:0000256" key="3">
    <source>
        <dbReference type="ARBA" id="ARBA00022679"/>
    </source>
</evidence>
<keyword evidence="2 14" id="KW-0723">Serine/threonine-protein kinase</keyword>
<feature type="compositionally biased region" description="Low complexity" evidence="10">
    <location>
        <begin position="463"/>
        <end position="482"/>
    </location>
</feature>
<feature type="transmembrane region" description="Helical" evidence="11">
    <location>
        <begin position="343"/>
        <end position="363"/>
    </location>
</feature>
<dbReference type="PANTHER" id="PTHR43289:SF6">
    <property type="entry name" value="SERINE_THREONINE-PROTEIN KINASE NEKL-3"/>
    <property type="match status" value="1"/>
</dbReference>
<dbReference type="Gene3D" id="1.10.510.10">
    <property type="entry name" value="Transferase(Phosphotransferase) domain 1"/>
    <property type="match status" value="1"/>
</dbReference>
<keyword evidence="11" id="KW-1133">Transmembrane helix</keyword>
<keyword evidence="3" id="KW-0808">Transferase</keyword>
<dbReference type="InterPro" id="IPR005543">
    <property type="entry name" value="PASTA_dom"/>
</dbReference>
<dbReference type="SMART" id="SM00740">
    <property type="entry name" value="PASTA"/>
    <property type="match status" value="1"/>
</dbReference>
<evidence type="ECO:0000256" key="7">
    <source>
        <dbReference type="ARBA" id="ARBA00022840"/>
    </source>
</evidence>
<feature type="region of interest" description="Disordered" evidence="10">
    <location>
        <begin position="426"/>
        <end position="447"/>
    </location>
</feature>
<organism evidence="14 15">
    <name type="scientific">Nocardioides mesophilus</name>
    <dbReference type="NCBI Taxonomy" id="433659"/>
    <lineage>
        <taxon>Bacteria</taxon>
        <taxon>Bacillati</taxon>
        <taxon>Actinomycetota</taxon>
        <taxon>Actinomycetes</taxon>
        <taxon>Propionibacteriales</taxon>
        <taxon>Nocardioidaceae</taxon>
        <taxon>Nocardioides</taxon>
    </lineage>
</organism>
<dbReference type="EMBL" id="CP060713">
    <property type="protein sequence ID" value="QNN54463.1"/>
    <property type="molecule type" value="Genomic_DNA"/>
</dbReference>
<accession>A0A7G9RFT8</accession>
<keyword evidence="5" id="KW-0547">Nucleotide-binding</keyword>
<dbReference type="EC" id="2.7.11.1" evidence="1"/>
<dbReference type="Gene3D" id="3.30.10.20">
    <property type="match status" value="1"/>
</dbReference>
<feature type="compositionally biased region" description="Low complexity" evidence="10">
    <location>
        <begin position="304"/>
        <end position="315"/>
    </location>
</feature>
<dbReference type="CDD" id="cd06577">
    <property type="entry name" value="PASTA_pknB"/>
    <property type="match status" value="1"/>
</dbReference>
<evidence type="ECO:0000259" key="13">
    <source>
        <dbReference type="PROSITE" id="PS51178"/>
    </source>
</evidence>
<feature type="compositionally biased region" description="Basic and acidic residues" evidence="10">
    <location>
        <begin position="484"/>
        <end position="509"/>
    </location>
</feature>
<feature type="domain" description="PASTA" evidence="13">
    <location>
        <begin position="394"/>
        <end position="459"/>
    </location>
</feature>
<comment type="catalytic activity">
    <reaction evidence="9">
        <text>L-seryl-[protein] + ATP = O-phospho-L-seryl-[protein] + ADP + H(+)</text>
        <dbReference type="Rhea" id="RHEA:17989"/>
        <dbReference type="Rhea" id="RHEA-COMP:9863"/>
        <dbReference type="Rhea" id="RHEA-COMP:11604"/>
        <dbReference type="ChEBI" id="CHEBI:15378"/>
        <dbReference type="ChEBI" id="CHEBI:29999"/>
        <dbReference type="ChEBI" id="CHEBI:30616"/>
        <dbReference type="ChEBI" id="CHEBI:83421"/>
        <dbReference type="ChEBI" id="CHEBI:456216"/>
        <dbReference type="EC" id="2.7.11.1"/>
    </reaction>
</comment>
<dbReference type="Pfam" id="PF00069">
    <property type="entry name" value="Pkinase"/>
    <property type="match status" value="1"/>
</dbReference>
<dbReference type="FunFam" id="3.30.200.20:FF:000035">
    <property type="entry name" value="Serine/threonine protein kinase Stk1"/>
    <property type="match status" value="1"/>
</dbReference>
<reference evidence="14 15" key="1">
    <citation type="submission" date="2020-08" db="EMBL/GenBank/DDBJ databases">
        <title>Genome sequence of Nocardioides mesophilus KACC 16243T.</title>
        <authorList>
            <person name="Hyun D.-W."/>
            <person name="Bae J.-W."/>
        </authorList>
    </citation>
    <scope>NUCLEOTIDE SEQUENCE [LARGE SCALE GENOMIC DNA]</scope>
    <source>
        <strain evidence="14 15">KACC 16243</strain>
    </source>
</reference>
<dbReference type="PROSITE" id="PS51178">
    <property type="entry name" value="PASTA"/>
    <property type="match status" value="1"/>
</dbReference>
<evidence type="ECO:0000256" key="1">
    <source>
        <dbReference type="ARBA" id="ARBA00012513"/>
    </source>
</evidence>
<comment type="catalytic activity">
    <reaction evidence="8">
        <text>L-threonyl-[protein] + ATP = O-phospho-L-threonyl-[protein] + ADP + H(+)</text>
        <dbReference type="Rhea" id="RHEA:46608"/>
        <dbReference type="Rhea" id="RHEA-COMP:11060"/>
        <dbReference type="Rhea" id="RHEA-COMP:11605"/>
        <dbReference type="ChEBI" id="CHEBI:15378"/>
        <dbReference type="ChEBI" id="CHEBI:30013"/>
        <dbReference type="ChEBI" id="CHEBI:30616"/>
        <dbReference type="ChEBI" id="CHEBI:61977"/>
        <dbReference type="ChEBI" id="CHEBI:456216"/>
        <dbReference type="EC" id="2.7.11.1"/>
    </reaction>
</comment>
<gene>
    <name evidence="14" type="ORF">H9L09_09200</name>
</gene>
<dbReference type="Gene3D" id="3.30.200.20">
    <property type="entry name" value="Phosphorylase Kinase, domain 1"/>
    <property type="match status" value="1"/>
</dbReference>
<evidence type="ECO:0000313" key="15">
    <source>
        <dbReference type="Proteomes" id="UP000515947"/>
    </source>
</evidence>
<protein>
    <recommendedName>
        <fullName evidence="1">non-specific serine/threonine protein kinase</fullName>
        <ecNumber evidence="1">2.7.11.1</ecNumber>
    </recommendedName>
</protein>
<evidence type="ECO:0000256" key="11">
    <source>
        <dbReference type="SAM" id="Phobius"/>
    </source>
</evidence>
<feature type="region of interest" description="Disordered" evidence="10">
    <location>
        <begin position="296"/>
        <end position="339"/>
    </location>
</feature>
<dbReference type="InterPro" id="IPR011009">
    <property type="entry name" value="Kinase-like_dom_sf"/>
</dbReference>
<dbReference type="CDD" id="cd14014">
    <property type="entry name" value="STKc_PknB_like"/>
    <property type="match status" value="1"/>
</dbReference>
<keyword evidence="15" id="KW-1185">Reference proteome</keyword>
<evidence type="ECO:0000256" key="2">
    <source>
        <dbReference type="ARBA" id="ARBA00022527"/>
    </source>
</evidence>
<evidence type="ECO:0000313" key="14">
    <source>
        <dbReference type="EMBL" id="QNN54463.1"/>
    </source>
</evidence>
<dbReference type="Proteomes" id="UP000515947">
    <property type="component" value="Chromosome"/>
</dbReference>
<keyword evidence="6 14" id="KW-0418">Kinase</keyword>
<dbReference type="GO" id="GO:0004674">
    <property type="term" value="F:protein serine/threonine kinase activity"/>
    <property type="evidence" value="ECO:0007669"/>
    <property type="project" value="UniProtKB-KW"/>
</dbReference>
<dbReference type="InterPro" id="IPR000719">
    <property type="entry name" value="Prot_kinase_dom"/>
</dbReference>
<evidence type="ECO:0000256" key="4">
    <source>
        <dbReference type="ARBA" id="ARBA00022737"/>
    </source>
</evidence>
<dbReference type="AlphaFoldDB" id="A0A7G9RFT8"/>
<evidence type="ECO:0000259" key="12">
    <source>
        <dbReference type="PROSITE" id="PS50011"/>
    </source>
</evidence>
<evidence type="ECO:0000256" key="8">
    <source>
        <dbReference type="ARBA" id="ARBA00047899"/>
    </source>
</evidence>
<keyword evidence="11" id="KW-0812">Transmembrane</keyword>
<feature type="domain" description="Protein kinase" evidence="12">
    <location>
        <begin position="12"/>
        <end position="282"/>
    </location>
</feature>
<feature type="region of interest" description="Disordered" evidence="10">
    <location>
        <begin position="463"/>
        <end position="509"/>
    </location>
</feature>
<dbReference type="SUPFAM" id="SSF56112">
    <property type="entry name" value="Protein kinase-like (PK-like)"/>
    <property type="match status" value="1"/>
</dbReference>
<sequence>MTGNGSATAPRYRLEDRIATGGMGEVWRATDTVLEREVAVKVLRPEHAHDSTFRSRFQTEARHAAALSHPHVASVFDFGELPAEDGSGVPRPFLVMELVPGQPLSALLRPGRPMPPDTAADLVAQACEAVAAAHAIGVVHRDLKPGNLLVTPQGQVKITDFGIARAADAAGLTQTGQVIGTPAYLSPEQAEGKQATAASDIYALGVLLYECLAGRRPFTGDSPVAVALAHLREAPPPLPPDVPEHLRQAAAVAMAKDPAHRFDSAAQLGAVLRGAAIPAALLAAAAGAAASAAASGADDTRVLTSATPAPDPTSDPTRDTVVAPLPPPAAARSGSTSRRGPAWWPWLSAAAAVLLVILLVAWLGGGDEPAPSAAPGGQDSASSASRSQRSSAPAEVTVRAADYRGLTQREATARLKALGLQVESRTVPNPGAGTAGRVADVSPTGTVNRGGTVTLEVYGAATPTAPTSATATATAPATSAPPEKNPEPKTKPGKDPKPDKPGKSKGKDH</sequence>
<dbReference type="FunFam" id="1.10.510.10:FF:000021">
    <property type="entry name" value="Serine/threonine protein kinase"/>
    <property type="match status" value="1"/>
</dbReference>
<dbReference type="PROSITE" id="PS00108">
    <property type="entry name" value="PROTEIN_KINASE_ST"/>
    <property type="match status" value="1"/>
</dbReference>
<name>A0A7G9RFT8_9ACTN</name>
<dbReference type="PROSITE" id="PS50011">
    <property type="entry name" value="PROTEIN_KINASE_DOM"/>
    <property type="match status" value="1"/>
</dbReference>
<evidence type="ECO:0000256" key="10">
    <source>
        <dbReference type="SAM" id="MobiDB-lite"/>
    </source>
</evidence>
<dbReference type="InterPro" id="IPR008271">
    <property type="entry name" value="Ser/Thr_kinase_AS"/>
</dbReference>
<keyword evidence="7" id="KW-0067">ATP-binding</keyword>
<dbReference type="GO" id="GO:0005524">
    <property type="term" value="F:ATP binding"/>
    <property type="evidence" value="ECO:0007669"/>
    <property type="project" value="UniProtKB-KW"/>
</dbReference>
<dbReference type="RefSeq" id="WP_187580303.1">
    <property type="nucleotide sequence ID" value="NZ_CP060713.1"/>
</dbReference>
<feature type="compositionally biased region" description="Low complexity" evidence="10">
    <location>
        <begin position="380"/>
        <end position="392"/>
    </location>
</feature>
<dbReference type="Pfam" id="PF03793">
    <property type="entry name" value="PASTA"/>
    <property type="match status" value="1"/>
</dbReference>
<proteinExistence type="predicted"/>
<evidence type="ECO:0000256" key="5">
    <source>
        <dbReference type="ARBA" id="ARBA00022741"/>
    </source>
</evidence>
<evidence type="ECO:0000256" key="6">
    <source>
        <dbReference type="ARBA" id="ARBA00022777"/>
    </source>
</evidence>
<dbReference type="SMART" id="SM00220">
    <property type="entry name" value="S_TKc"/>
    <property type="match status" value="1"/>
</dbReference>